<dbReference type="InterPro" id="IPR011989">
    <property type="entry name" value="ARM-like"/>
</dbReference>
<dbReference type="Gene3D" id="3.40.1580.10">
    <property type="entry name" value="SMI1/KNR4-like"/>
    <property type="match status" value="1"/>
</dbReference>
<comment type="caution">
    <text evidence="1">The sequence shown here is derived from an EMBL/GenBank/DDBJ whole genome shotgun (WGS) entry which is preliminary data.</text>
</comment>
<gene>
    <name evidence="1" type="ORF">J34TS1_51880</name>
</gene>
<dbReference type="AlphaFoldDB" id="A0A919YIZ2"/>
<keyword evidence="2" id="KW-1185">Reference proteome</keyword>
<reference evidence="1 2" key="1">
    <citation type="submission" date="2021-03" db="EMBL/GenBank/DDBJ databases">
        <title>Antimicrobial resistance genes in bacteria isolated from Japanese honey, and their potential for conferring macrolide and lincosamide resistance in the American foulbrood pathogen Paenibacillus larvae.</title>
        <authorList>
            <person name="Okamoto M."/>
            <person name="Kumagai M."/>
            <person name="Kanamori H."/>
            <person name="Takamatsu D."/>
        </authorList>
    </citation>
    <scope>NUCLEOTIDE SEQUENCE [LARGE SCALE GENOMIC DNA]</scope>
    <source>
        <strain evidence="1 2">J34TS1</strain>
    </source>
</reference>
<evidence type="ECO:0000313" key="2">
    <source>
        <dbReference type="Proteomes" id="UP000682811"/>
    </source>
</evidence>
<dbReference type="SUPFAM" id="SSF48371">
    <property type="entry name" value="ARM repeat"/>
    <property type="match status" value="1"/>
</dbReference>
<dbReference type="EMBL" id="BORT01000032">
    <property type="protein sequence ID" value="GIO50423.1"/>
    <property type="molecule type" value="Genomic_DNA"/>
</dbReference>
<dbReference type="InterPro" id="IPR037883">
    <property type="entry name" value="Knr4/Smi1-like_sf"/>
</dbReference>
<evidence type="ECO:0000313" key="1">
    <source>
        <dbReference type="EMBL" id="GIO50423.1"/>
    </source>
</evidence>
<dbReference type="Gene3D" id="1.25.10.10">
    <property type="entry name" value="Leucine-rich Repeat Variant"/>
    <property type="match status" value="1"/>
</dbReference>
<dbReference type="Proteomes" id="UP000682811">
    <property type="component" value="Unassembled WGS sequence"/>
</dbReference>
<sequence length="234" mass="27329">MEIKNLLKKWNADLPDDIIDALKSHVIKQQDNDFYLRIMNTDEITELMEFMSDIEEFQNIIPLWTDDNSNYVGFYYQGPIKYRVCYVSHEETDLSPAFRSLHTFIAALEQNADLDWDELTKDYPTGSEANPQDIDADVQCIQELNQWLFSDQPNDDPRCQMMFSIMALTPANQLDTLIPFLDDEDMYVQERACEILGYHRYLPAYDKLVEVSQNGMPNGRMAAKKVLSNMRNRN</sequence>
<proteinExistence type="predicted"/>
<organism evidence="1 2">
    <name type="scientific">Paenibacillus azoreducens</name>
    <dbReference type="NCBI Taxonomy" id="116718"/>
    <lineage>
        <taxon>Bacteria</taxon>
        <taxon>Bacillati</taxon>
        <taxon>Bacillota</taxon>
        <taxon>Bacilli</taxon>
        <taxon>Bacillales</taxon>
        <taxon>Paenibacillaceae</taxon>
        <taxon>Paenibacillus</taxon>
    </lineage>
</organism>
<name>A0A919YIZ2_9BACL</name>
<accession>A0A919YIZ2</accession>
<evidence type="ECO:0008006" key="3">
    <source>
        <dbReference type="Google" id="ProtNLM"/>
    </source>
</evidence>
<dbReference type="RefSeq" id="WP_212980633.1">
    <property type="nucleotide sequence ID" value="NZ_AP025343.1"/>
</dbReference>
<dbReference type="InterPro" id="IPR016024">
    <property type="entry name" value="ARM-type_fold"/>
</dbReference>
<protein>
    <recommendedName>
        <fullName evidence="3">HEAT repeat domain-containing protein</fullName>
    </recommendedName>
</protein>